<dbReference type="STRING" id="936435.F8Q4Q1"/>
<evidence type="ECO:0000313" key="3">
    <source>
        <dbReference type="Proteomes" id="UP000008063"/>
    </source>
</evidence>
<feature type="region of interest" description="Disordered" evidence="1">
    <location>
        <begin position="169"/>
        <end position="234"/>
    </location>
</feature>
<sequence>MATRRRIGVSIATSEAARRQLMQPVVCWEKAWVTPEHAAPNSSMKVFKWIQTEKKQQFSDDEGEMDEPLAPLPDEPEVVEGDEEIMDQDEVAPSVAPETASAVDITEPNSVVPDIPEASTKPPSPQPPALSLSTQEDPAMTAGDAETVDVLEPSLAPLGEATDAAVGLDEKTEPEGAESLDLTALGPDGTSFEGVHDLSQLEPTDALMGGPMMDDSMDPFAGPLEEETEQNVVQ</sequence>
<dbReference type="OMA" id="PCWEKVW"/>
<evidence type="ECO:0000256" key="1">
    <source>
        <dbReference type="SAM" id="MobiDB-lite"/>
    </source>
</evidence>
<evidence type="ECO:0000313" key="2">
    <source>
        <dbReference type="EMBL" id="EGN96528.1"/>
    </source>
</evidence>
<dbReference type="Proteomes" id="UP000008063">
    <property type="component" value="Unassembled WGS sequence"/>
</dbReference>
<dbReference type="eggNOG" id="ENOG502SPIS">
    <property type="taxonomic scope" value="Eukaryota"/>
</dbReference>
<organism evidence="3">
    <name type="scientific">Serpula lacrymans var. lacrymans (strain S7.3)</name>
    <name type="common">Dry rot fungus</name>
    <dbReference type="NCBI Taxonomy" id="936435"/>
    <lineage>
        <taxon>Eukaryota</taxon>
        <taxon>Fungi</taxon>
        <taxon>Dikarya</taxon>
        <taxon>Basidiomycota</taxon>
        <taxon>Agaricomycotina</taxon>
        <taxon>Agaricomycetes</taxon>
        <taxon>Agaricomycetidae</taxon>
        <taxon>Boletales</taxon>
        <taxon>Coniophorineae</taxon>
        <taxon>Serpulaceae</taxon>
        <taxon>Serpula</taxon>
    </lineage>
</organism>
<dbReference type="OrthoDB" id="2595509at2759"/>
<protein>
    <submittedName>
        <fullName evidence="2">Uncharacterized protein</fullName>
    </submittedName>
</protein>
<gene>
    <name evidence="2" type="ORF">SERLA73DRAFT_184603</name>
</gene>
<proteinExistence type="predicted"/>
<feature type="compositionally biased region" description="Acidic residues" evidence="1">
    <location>
        <begin position="224"/>
        <end position="234"/>
    </location>
</feature>
<reference evidence="3" key="1">
    <citation type="journal article" date="2011" name="Science">
        <title>The plant cell wall-decomposing machinery underlies the functional diversity of forest fungi.</title>
        <authorList>
            <person name="Eastwood D.C."/>
            <person name="Floudas D."/>
            <person name="Binder M."/>
            <person name="Majcherczyk A."/>
            <person name="Schneider P."/>
            <person name="Aerts A."/>
            <person name="Asiegbu F.O."/>
            <person name="Baker S.E."/>
            <person name="Barry K."/>
            <person name="Bendiksby M."/>
            <person name="Blumentritt M."/>
            <person name="Coutinho P.M."/>
            <person name="Cullen D."/>
            <person name="de Vries R.P."/>
            <person name="Gathman A."/>
            <person name="Goodell B."/>
            <person name="Henrissat B."/>
            <person name="Ihrmark K."/>
            <person name="Kauserud H."/>
            <person name="Kohler A."/>
            <person name="LaButti K."/>
            <person name="Lapidus A."/>
            <person name="Lavin J.L."/>
            <person name="Lee Y.-H."/>
            <person name="Lindquist E."/>
            <person name="Lilly W."/>
            <person name="Lucas S."/>
            <person name="Morin E."/>
            <person name="Murat C."/>
            <person name="Oguiza J.A."/>
            <person name="Park J."/>
            <person name="Pisabarro A.G."/>
            <person name="Riley R."/>
            <person name="Rosling A."/>
            <person name="Salamov A."/>
            <person name="Schmidt O."/>
            <person name="Schmutz J."/>
            <person name="Skrede I."/>
            <person name="Stenlid J."/>
            <person name="Wiebenga A."/>
            <person name="Xie X."/>
            <person name="Kuees U."/>
            <person name="Hibbett D.S."/>
            <person name="Hoffmeister D."/>
            <person name="Hoegberg N."/>
            <person name="Martin F."/>
            <person name="Grigoriev I.V."/>
            <person name="Watkinson S.C."/>
        </authorList>
    </citation>
    <scope>NUCLEOTIDE SEQUENCE [LARGE SCALE GENOMIC DNA]</scope>
    <source>
        <strain evidence="3">strain S7.3</strain>
    </source>
</reference>
<dbReference type="EMBL" id="GL945483">
    <property type="protein sequence ID" value="EGN96528.1"/>
    <property type="molecule type" value="Genomic_DNA"/>
</dbReference>
<keyword evidence="3" id="KW-1185">Reference proteome</keyword>
<feature type="region of interest" description="Disordered" evidence="1">
    <location>
        <begin position="53"/>
        <end position="144"/>
    </location>
</feature>
<accession>F8Q4Q1</accession>
<name>F8Q4Q1_SERL3</name>
<feature type="compositionally biased region" description="Acidic residues" evidence="1">
    <location>
        <begin position="74"/>
        <end position="90"/>
    </location>
</feature>
<dbReference type="AlphaFoldDB" id="F8Q4Q1"/>
<dbReference type="HOGENOM" id="CLU_109884_0_0_1"/>
<dbReference type="InParanoid" id="F8Q4Q1"/>